<dbReference type="Gene3D" id="2.120.10.30">
    <property type="entry name" value="TolB, C-terminal domain"/>
    <property type="match status" value="2"/>
</dbReference>
<reference evidence="3 4" key="1">
    <citation type="submission" date="2016-11" db="EMBL/GenBank/DDBJ databases">
        <authorList>
            <person name="Jaros S."/>
            <person name="Januszkiewicz K."/>
            <person name="Wedrychowicz H."/>
        </authorList>
    </citation>
    <scope>NUCLEOTIDE SEQUENCE [LARGE SCALE GENOMIC DNA]</scope>
    <source>
        <strain evidence="3 4">DSM 24787</strain>
    </source>
</reference>
<feature type="domain" description="IPT/TIG" evidence="2">
    <location>
        <begin position="35"/>
        <end position="112"/>
    </location>
</feature>
<dbReference type="STRING" id="536979.SAMN04488055_3180"/>
<dbReference type="PANTHER" id="PTHR13833:SF71">
    <property type="entry name" value="NHL DOMAIN-CONTAINING PROTEIN"/>
    <property type="match status" value="1"/>
</dbReference>
<dbReference type="Gene3D" id="2.40.10.500">
    <property type="match status" value="1"/>
</dbReference>
<dbReference type="InterPro" id="IPR013783">
    <property type="entry name" value="Ig-like_fold"/>
</dbReference>
<dbReference type="InterPro" id="IPR002909">
    <property type="entry name" value="IPT_dom"/>
</dbReference>
<protein>
    <submittedName>
        <fullName evidence="3">NHL repeat-containing protein</fullName>
    </submittedName>
</protein>
<dbReference type="AlphaFoldDB" id="A0A1N6H5B5"/>
<evidence type="ECO:0000259" key="2">
    <source>
        <dbReference type="Pfam" id="PF01833"/>
    </source>
</evidence>
<dbReference type="SUPFAM" id="SSF81296">
    <property type="entry name" value="E set domains"/>
    <property type="match status" value="1"/>
</dbReference>
<dbReference type="InterPro" id="IPR011042">
    <property type="entry name" value="6-blade_b-propeller_TolB-like"/>
</dbReference>
<dbReference type="Pfam" id="PF01833">
    <property type="entry name" value="TIG"/>
    <property type="match status" value="1"/>
</dbReference>
<dbReference type="InterPro" id="IPR001258">
    <property type="entry name" value="NHL_repeat"/>
</dbReference>
<dbReference type="InterPro" id="IPR014756">
    <property type="entry name" value="Ig_E-set"/>
</dbReference>
<evidence type="ECO:0000256" key="1">
    <source>
        <dbReference type="ARBA" id="ARBA00022737"/>
    </source>
</evidence>
<name>A0A1N6H5B5_9BACT</name>
<dbReference type="EMBL" id="FSRA01000001">
    <property type="protein sequence ID" value="SIO14857.1"/>
    <property type="molecule type" value="Genomic_DNA"/>
</dbReference>
<dbReference type="CDD" id="cd00603">
    <property type="entry name" value="IPT_PCSR"/>
    <property type="match status" value="1"/>
</dbReference>
<keyword evidence="1" id="KW-0677">Repeat</keyword>
<dbReference type="Proteomes" id="UP000185003">
    <property type="component" value="Unassembled WGS sequence"/>
</dbReference>
<evidence type="ECO:0000313" key="4">
    <source>
        <dbReference type="Proteomes" id="UP000185003"/>
    </source>
</evidence>
<dbReference type="RefSeq" id="WP_074240162.1">
    <property type="nucleotide sequence ID" value="NZ_FSRA01000001.1"/>
</dbReference>
<dbReference type="PANTHER" id="PTHR13833">
    <property type="match status" value="1"/>
</dbReference>
<organism evidence="3 4">
    <name type="scientific">Chitinophaga niabensis</name>
    <dbReference type="NCBI Taxonomy" id="536979"/>
    <lineage>
        <taxon>Bacteria</taxon>
        <taxon>Pseudomonadati</taxon>
        <taxon>Bacteroidota</taxon>
        <taxon>Chitinophagia</taxon>
        <taxon>Chitinophagales</taxon>
        <taxon>Chitinophagaceae</taxon>
        <taxon>Chitinophaga</taxon>
    </lineage>
</organism>
<dbReference type="Gene3D" id="2.60.40.10">
    <property type="entry name" value="Immunoglobulins"/>
    <property type="match status" value="1"/>
</dbReference>
<evidence type="ECO:0000313" key="3">
    <source>
        <dbReference type="EMBL" id="SIO14857.1"/>
    </source>
</evidence>
<dbReference type="PROSITE" id="PS51257">
    <property type="entry name" value="PROKAR_LIPOPROTEIN"/>
    <property type="match status" value="1"/>
</dbReference>
<sequence>MIKPLIRSIIFSAVFIAGCKKDDKNVHVDGAPMSVESFVPLQGGGGTSILISGVNFTGDTSQLEITINGNKLAIVGANTKQIMAVVPKKCGSGKVTVKIGKDVVNSTMDFNYVFTRTVSTLAGNGNSGYANGKGDEVEFNFKGEPWYRSQGIAVDKDLNVYVADPGNHCIRKIDSTGTVTLFCGNPNSSGYADGKGLDAKFIYPYDVAVDKDGNVFSVDPINWDIRKITPDGTATTWLWAAQEPWMVAIDKSTNLPYYGNHSGAGGIYKITAQFAAERIIADISWPAGFDFDKDGNLYLSGNGDNTITKYAKGTWAPTIIAGQKGVAGYQNGPGPAAKFSNPWGLEVDAAGNIFVAGNGTGGGDVNSPDQSIRFIAANTWTVSTYAGSSSAGYSDAIGESAAFSAPGGVAIDKNGTVYVLDKNNNRVRKIVSE</sequence>
<accession>A0A1N6H5B5</accession>
<dbReference type="OrthoDB" id="791543at2"/>
<proteinExistence type="predicted"/>
<dbReference type="Pfam" id="PF01436">
    <property type="entry name" value="NHL"/>
    <property type="match status" value="2"/>
</dbReference>
<gene>
    <name evidence="3" type="ORF">SAMN04488055_3180</name>
</gene>
<dbReference type="SUPFAM" id="SSF101898">
    <property type="entry name" value="NHL repeat"/>
    <property type="match status" value="1"/>
</dbReference>
<keyword evidence="4" id="KW-1185">Reference proteome</keyword>